<dbReference type="EMBL" id="JAAEDH010000021">
    <property type="protein sequence ID" value="MBR0656702.1"/>
    <property type="molecule type" value="Genomic_DNA"/>
</dbReference>
<dbReference type="SUPFAM" id="SSF142433">
    <property type="entry name" value="CinA-like"/>
    <property type="match status" value="1"/>
</dbReference>
<comment type="caution">
    <text evidence="2">The sequence shown here is derived from an EMBL/GenBank/DDBJ whole genome shotgun (WGS) entry which is preliminary data.</text>
</comment>
<sequence>MIDHAMRRDAEALLAALQRAGLWVTTAESCTGGLIAAALTAIPGSSASLGEAYVTYSNAAKQRLLGVPEALLAAHGAVSEPVALAMAAGALERTGADLALACTGIAGPGGAVPGKPVGTVFIAAQRRGAQAQVLLNHFSGDRDAVRAASVLAALRLGLAQFPDG</sequence>
<name>A0AAF1JY96_9PROT</name>
<dbReference type="Pfam" id="PF02464">
    <property type="entry name" value="CinA"/>
    <property type="match status" value="1"/>
</dbReference>
<dbReference type="AlphaFoldDB" id="A0AAF1JY96"/>
<dbReference type="InterPro" id="IPR008136">
    <property type="entry name" value="CinA_C"/>
</dbReference>
<dbReference type="InterPro" id="IPR036653">
    <property type="entry name" value="CinA-like_C"/>
</dbReference>
<dbReference type="Proteomes" id="UP001196068">
    <property type="component" value="Unassembled WGS sequence"/>
</dbReference>
<keyword evidence="3" id="KW-1185">Reference proteome</keyword>
<evidence type="ECO:0000313" key="3">
    <source>
        <dbReference type="Proteomes" id="UP001196068"/>
    </source>
</evidence>
<evidence type="ECO:0000313" key="2">
    <source>
        <dbReference type="EMBL" id="MBR0656702.1"/>
    </source>
</evidence>
<reference evidence="2" key="2">
    <citation type="journal article" date="2021" name="Syst. Appl. Microbiol.">
        <title>Roseomonas hellenica sp. nov., isolated from roots of wild-growing Alkanna tinctoria.</title>
        <authorList>
            <person name="Rat A."/>
            <person name="Naranjo H.D."/>
            <person name="Lebbe L."/>
            <person name="Cnockaert M."/>
            <person name="Krigas N."/>
            <person name="Grigoriadou K."/>
            <person name="Maloupa E."/>
            <person name="Willems A."/>
        </authorList>
    </citation>
    <scope>NUCLEOTIDE SEQUENCE</scope>
    <source>
        <strain evidence="2">LMG 28251</strain>
    </source>
</reference>
<evidence type="ECO:0000259" key="1">
    <source>
        <dbReference type="Pfam" id="PF02464"/>
    </source>
</evidence>
<reference evidence="2" key="1">
    <citation type="submission" date="2020-01" db="EMBL/GenBank/DDBJ databases">
        <authorList>
            <person name="Rat A."/>
        </authorList>
    </citation>
    <scope>NUCLEOTIDE SEQUENCE</scope>
    <source>
        <strain evidence="2">LMG 28251</strain>
    </source>
</reference>
<proteinExistence type="predicted"/>
<feature type="domain" description="CinA C-terminal" evidence="1">
    <location>
        <begin position="10"/>
        <end position="156"/>
    </location>
</feature>
<dbReference type="Gene3D" id="3.90.950.20">
    <property type="entry name" value="CinA-like"/>
    <property type="match status" value="1"/>
</dbReference>
<dbReference type="NCBIfam" id="TIGR00199">
    <property type="entry name" value="PncC_domain"/>
    <property type="match status" value="1"/>
</dbReference>
<gene>
    <name evidence="2" type="ORF">GXW79_16600</name>
</gene>
<protein>
    <submittedName>
        <fullName evidence="2">CinA family protein</fullName>
    </submittedName>
</protein>
<accession>A0AAF1JY96</accession>
<organism evidence="2 3">
    <name type="scientific">Plastoroseomonas arctica</name>
    <dbReference type="NCBI Taxonomy" id="1509237"/>
    <lineage>
        <taxon>Bacteria</taxon>
        <taxon>Pseudomonadati</taxon>
        <taxon>Pseudomonadota</taxon>
        <taxon>Alphaproteobacteria</taxon>
        <taxon>Acetobacterales</taxon>
        <taxon>Acetobacteraceae</taxon>
        <taxon>Plastoroseomonas</taxon>
    </lineage>
</organism>